<dbReference type="HOGENOM" id="CLU_033744_0_0_1"/>
<dbReference type="Proteomes" id="UP000017559">
    <property type="component" value="Unassembled WGS sequence"/>
</dbReference>
<proteinExistence type="inferred from homology"/>
<keyword evidence="7" id="KW-0653">Protein transport</keyword>
<keyword evidence="10" id="KW-0496">Mitochondrion</keyword>
<keyword evidence="14" id="KW-1185">Reference proteome</keyword>
<protein>
    <recommendedName>
        <fullName evidence="3">Mitochondrial import inner membrane translocase subunit TIM54</fullName>
    </recommendedName>
</protein>
<evidence type="ECO:0000256" key="12">
    <source>
        <dbReference type="SAM" id="MobiDB-lite"/>
    </source>
</evidence>
<evidence type="ECO:0000313" key="14">
    <source>
        <dbReference type="Proteomes" id="UP000017559"/>
    </source>
</evidence>
<evidence type="ECO:0000256" key="9">
    <source>
        <dbReference type="ARBA" id="ARBA00023010"/>
    </source>
</evidence>
<evidence type="ECO:0000256" key="11">
    <source>
        <dbReference type="ARBA" id="ARBA00023136"/>
    </source>
</evidence>
<keyword evidence="8" id="KW-1133">Transmembrane helix</keyword>
<dbReference type="PANTHER" id="PTHR12358:SF101">
    <property type="entry name" value="MITOCHONDRIAL IMPORT INNER MEMBRANE TRANSLOCASE SUBUNIT TIM54"/>
    <property type="match status" value="1"/>
</dbReference>
<organism evidence="13 14">
    <name type="scientific">Moniliophthora roreri (strain MCA 2997)</name>
    <name type="common">Cocoa frosty pod rot fungus</name>
    <name type="synonym">Crinipellis roreri</name>
    <dbReference type="NCBI Taxonomy" id="1381753"/>
    <lineage>
        <taxon>Eukaryota</taxon>
        <taxon>Fungi</taxon>
        <taxon>Dikarya</taxon>
        <taxon>Basidiomycota</taxon>
        <taxon>Agaricomycotina</taxon>
        <taxon>Agaricomycetes</taxon>
        <taxon>Agaricomycetidae</taxon>
        <taxon>Agaricales</taxon>
        <taxon>Marasmiineae</taxon>
        <taxon>Marasmiaceae</taxon>
        <taxon>Moniliophthora</taxon>
    </lineage>
</organism>
<evidence type="ECO:0000313" key="13">
    <source>
        <dbReference type="EMBL" id="ESK94180.1"/>
    </source>
</evidence>
<keyword evidence="6" id="KW-0999">Mitochondrion inner membrane</keyword>
<keyword evidence="9" id="KW-0811">Translocation</keyword>
<reference evidence="13 14" key="1">
    <citation type="journal article" date="2014" name="BMC Genomics">
        <title>Genome and secretome analysis of the hemibiotrophic fungal pathogen, Moniliophthora roreri, which causes frosty pod rot disease of cacao: mechanisms of the biotrophic and necrotrophic phases.</title>
        <authorList>
            <person name="Meinhardt L.W."/>
            <person name="Costa G.G.L."/>
            <person name="Thomazella D.P.T."/>
            <person name="Teixeira P.J.P.L."/>
            <person name="Carazzolle M.F."/>
            <person name="Schuster S.C."/>
            <person name="Carlson J.E."/>
            <person name="Guiltinan M.J."/>
            <person name="Mieczkowski P."/>
            <person name="Farmer A."/>
            <person name="Ramaraj T."/>
            <person name="Crozier J."/>
            <person name="Davis R.E."/>
            <person name="Shao J."/>
            <person name="Melnick R.L."/>
            <person name="Pereira G.A.G."/>
            <person name="Bailey B.A."/>
        </authorList>
    </citation>
    <scope>NUCLEOTIDE SEQUENCE [LARGE SCALE GENOMIC DNA]</scope>
    <source>
        <strain evidence="13 14">MCA 2997</strain>
    </source>
</reference>
<dbReference type="GO" id="GO:0005743">
    <property type="term" value="C:mitochondrial inner membrane"/>
    <property type="evidence" value="ECO:0007669"/>
    <property type="project" value="UniProtKB-SubCell"/>
</dbReference>
<evidence type="ECO:0000256" key="5">
    <source>
        <dbReference type="ARBA" id="ARBA00022692"/>
    </source>
</evidence>
<name>V2XNU4_MONRO</name>
<dbReference type="KEGG" id="mrr:Moror_8380"/>
<dbReference type="PANTHER" id="PTHR12358">
    <property type="entry name" value="SPHINGOSINE KINASE"/>
    <property type="match status" value="1"/>
</dbReference>
<feature type="region of interest" description="Disordered" evidence="12">
    <location>
        <begin position="42"/>
        <end position="66"/>
    </location>
</feature>
<evidence type="ECO:0000256" key="10">
    <source>
        <dbReference type="ARBA" id="ARBA00023128"/>
    </source>
</evidence>
<evidence type="ECO:0000256" key="4">
    <source>
        <dbReference type="ARBA" id="ARBA00022448"/>
    </source>
</evidence>
<feature type="region of interest" description="Disordered" evidence="12">
    <location>
        <begin position="294"/>
        <end position="336"/>
    </location>
</feature>
<evidence type="ECO:0000256" key="3">
    <source>
        <dbReference type="ARBA" id="ARBA00020796"/>
    </source>
</evidence>
<dbReference type="EMBL" id="AWSO01000151">
    <property type="protein sequence ID" value="ESK94180.1"/>
    <property type="molecule type" value="Genomic_DNA"/>
</dbReference>
<accession>V2XNU4</accession>
<evidence type="ECO:0000256" key="6">
    <source>
        <dbReference type="ARBA" id="ARBA00022792"/>
    </source>
</evidence>
<dbReference type="OrthoDB" id="5598305at2759"/>
<feature type="compositionally biased region" description="Polar residues" evidence="12">
    <location>
        <begin position="43"/>
        <end position="63"/>
    </location>
</feature>
<dbReference type="AlphaFoldDB" id="V2XNU4"/>
<keyword evidence="4" id="KW-0813">Transport</keyword>
<comment type="similarity">
    <text evidence="2">Belongs to the TIM54 family.</text>
</comment>
<dbReference type="InterPro" id="IPR050187">
    <property type="entry name" value="Lipid_Phosphate_FormReg"/>
</dbReference>
<keyword evidence="11" id="KW-0472">Membrane</keyword>
<keyword evidence="5" id="KW-0812">Transmembrane</keyword>
<dbReference type="Pfam" id="PF11711">
    <property type="entry name" value="Tim54"/>
    <property type="match status" value="1"/>
</dbReference>
<evidence type="ECO:0000256" key="2">
    <source>
        <dbReference type="ARBA" id="ARBA00006355"/>
    </source>
</evidence>
<comment type="caution">
    <text evidence="13">The sequence shown here is derived from an EMBL/GenBank/DDBJ whole genome shotgun (WGS) entry which is preliminary data.</text>
</comment>
<dbReference type="STRING" id="1381753.V2XNU4"/>
<comment type="subcellular location">
    <subcellularLocation>
        <location evidence="1">Mitochondrion inner membrane</location>
        <topology evidence="1">Single-pass membrane protein</topology>
    </subcellularLocation>
</comment>
<evidence type="ECO:0000256" key="7">
    <source>
        <dbReference type="ARBA" id="ARBA00022927"/>
    </source>
</evidence>
<evidence type="ECO:0000256" key="8">
    <source>
        <dbReference type="ARBA" id="ARBA00022989"/>
    </source>
</evidence>
<sequence>MVRFVRWSYNAEGAVIRGRANGKFRTVGGRHAITKKLLLPDVPTNSGMNSQDVETPSSSSTVKAPTKKSGIRAALEFTGIPPSWLDKRPKLPSRNWLIFWTITGSITGYYIYDRRQCKQIKAEYVEKVKYLSEESSPDHLASPRKVTVYGARWPGDEDWDQCIRYFRKYVKPIFVAAAIDYEMVVGKRHGDIAKHVAEGIRKSRRIDVGLDQLPPQDVLPPNYPFRTLAEIRQHRLEGGVVIVGRPTWKEFMAGLKRGWTDGLEEVDHEETLARELQGDGRFDEPEDVVEDKAVEVPEPKITPSNPPPLAALDYRLPQARPPPPPPAKSSSQVPDALNAPPPIIPLLPPILFVSFTNYLGFKQIPYMIWDFFNQRHKVRSGAEAGYRLVMNCTRPIDSPPTEEPKSLFSDITTTPALVSKGDLDMGKDAEAFYKKDLLKMPEEIEKERAKYYEALPEKLKTARALARGEREPTQEEINNPPMTEVELRADRMKKEKRWRADETGWDIVRPDKEVEWDEKMKEALRLFIDP</sequence>
<dbReference type="GO" id="GO:0015031">
    <property type="term" value="P:protein transport"/>
    <property type="evidence" value="ECO:0007669"/>
    <property type="project" value="UniProtKB-KW"/>
</dbReference>
<dbReference type="InterPro" id="IPR021056">
    <property type="entry name" value="Mt_import_IM_translocase_Tim54"/>
</dbReference>
<gene>
    <name evidence="13" type="ORF">Moror_8380</name>
</gene>
<evidence type="ECO:0000256" key="1">
    <source>
        <dbReference type="ARBA" id="ARBA00004434"/>
    </source>
</evidence>